<dbReference type="InterPro" id="IPR025870">
    <property type="entry name" value="Glyoxalase-like_dom"/>
</dbReference>
<gene>
    <name evidence="2" type="ORF">SAMN04489719_0055</name>
</gene>
<dbReference type="RefSeq" id="WP_172801948.1">
    <property type="nucleotide sequence ID" value="NZ_LT629734.1"/>
</dbReference>
<reference evidence="3" key="1">
    <citation type="submission" date="2016-10" db="EMBL/GenBank/DDBJ databases">
        <authorList>
            <person name="Varghese N."/>
            <person name="Submissions S."/>
        </authorList>
    </citation>
    <scope>NUCLEOTIDE SEQUENCE [LARGE SCALE GENOMIC DNA]</scope>
    <source>
        <strain evidence="3">DSM 22965</strain>
    </source>
</reference>
<dbReference type="EMBL" id="LT629734">
    <property type="protein sequence ID" value="SDR65323.1"/>
    <property type="molecule type" value="Genomic_DNA"/>
</dbReference>
<dbReference type="Gene3D" id="3.10.180.10">
    <property type="entry name" value="2,3-Dihydroxybiphenyl 1,2-Dioxygenase, domain 1"/>
    <property type="match status" value="1"/>
</dbReference>
<keyword evidence="3" id="KW-1185">Reference proteome</keyword>
<sequence>MGAPAVLDHAVLAGPDLAAVVDDVERRTGVRAAPGGRHPSGTANALIAFTRRGERVRQYLELIGPDAAGGWSADRVPRFGIDALTAPRVASFAIAPRDLDATIREARGAGLDYRDAEPLSRETPDGRLLEWRLGLPGPESQPPFLIDWGGTPHPALEGLPVLELVALRRLARDPHAESARFAALGIEVGDGPDALQVVAADADGFELEVEAHGRTALLR</sequence>
<dbReference type="AlphaFoldDB" id="A0A1H1KSM7"/>
<name>A0A1H1KSM7_9MICO</name>
<proteinExistence type="predicted"/>
<feature type="domain" description="Glyoxalase-like" evidence="1">
    <location>
        <begin position="7"/>
        <end position="184"/>
    </location>
</feature>
<organism evidence="2 3">
    <name type="scientific">Agrococcus carbonis</name>
    <dbReference type="NCBI Taxonomy" id="684552"/>
    <lineage>
        <taxon>Bacteria</taxon>
        <taxon>Bacillati</taxon>
        <taxon>Actinomycetota</taxon>
        <taxon>Actinomycetes</taxon>
        <taxon>Micrococcales</taxon>
        <taxon>Microbacteriaceae</taxon>
        <taxon>Agrococcus</taxon>
    </lineage>
</organism>
<evidence type="ECO:0000313" key="3">
    <source>
        <dbReference type="Proteomes" id="UP000199649"/>
    </source>
</evidence>
<accession>A0A1H1KSM7</accession>
<evidence type="ECO:0000313" key="2">
    <source>
        <dbReference type="EMBL" id="SDR65323.1"/>
    </source>
</evidence>
<dbReference type="Pfam" id="PF13468">
    <property type="entry name" value="Glyoxalase_3"/>
    <property type="match status" value="1"/>
</dbReference>
<dbReference type="Proteomes" id="UP000199649">
    <property type="component" value="Chromosome I"/>
</dbReference>
<dbReference type="STRING" id="684552.SAMN04489719_0055"/>
<dbReference type="InterPro" id="IPR029068">
    <property type="entry name" value="Glyas_Bleomycin-R_OHBP_Dase"/>
</dbReference>
<evidence type="ECO:0000259" key="1">
    <source>
        <dbReference type="Pfam" id="PF13468"/>
    </source>
</evidence>
<protein>
    <submittedName>
        <fullName evidence="2">Glyoxalase-like domain-containing protein</fullName>
    </submittedName>
</protein>